<protein>
    <submittedName>
        <fullName evidence="1">Uncharacterized protein</fullName>
    </submittedName>
</protein>
<dbReference type="EMBL" id="HACA01015978">
    <property type="protein sequence ID" value="CDW33339.1"/>
    <property type="molecule type" value="Transcribed_RNA"/>
</dbReference>
<reference evidence="1" key="1">
    <citation type="submission" date="2014-05" db="EMBL/GenBank/DDBJ databases">
        <authorList>
            <person name="Chronopoulou M."/>
        </authorList>
    </citation>
    <scope>NUCLEOTIDE SEQUENCE</scope>
    <source>
        <tissue evidence="1">Whole organism</tissue>
    </source>
</reference>
<accession>A0A0K2U510</accession>
<dbReference type="AlphaFoldDB" id="A0A0K2U510"/>
<organism evidence="1">
    <name type="scientific">Lepeophtheirus salmonis</name>
    <name type="common">Salmon louse</name>
    <name type="synonym">Caligus salmonis</name>
    <dbReference type="NCBI Taxonomy" id="72036"/>
    <lineage>
        <taxon>Eukaryota</taxon>
        <taxon>Metazoa</taxon>
        <taxon>Ecdysozoa</taxon>
        <taxon>Arthropoda</taxon>
        <taxon>Crustacea</taxon>
        <taxon>Multicrustacea</taxon>
        <taxon>Hexanauplia</taxon>
        <taxon>Copepoda</taxon>
        <taxon>Siphonostomatoida</taxon>
        <taxon>Caligidae</taxon>
        <taxon>Lepeophtheirus</taxon>
    </lineage>
</organism>
<name>A0A0K2U510_LEPSM</name>
<sequence>MDTSNTYLIDGEISLRIRTVPSIAWSLSEFELLHSYSSLLCISYFLS</sequence>
<evidence type="ECO:0000313" key="1">
    <source>
        <dbReference type="EMBL" id="CDW33339.1"/>
    </source>
</evidence>
<proteinExistence type="predicted"/>